<evidence type="ECO:0000313" key="1">
    <source>
        <dbReference type="EMBL" id="KAK5850233.1"/>
    </source>
</evidence>
<accession>A0AAN7WN78</accession>
<keyword evidence="2" id="KW-1185">Reference proteome</keyword>
<evidence type="ECO:0000313" key="2">
    <source>
        <dbReference type="Proteomes" id="UP001346869"/>
    </source>
</evidence>
<reference evidence="1 2" key="1">
    <citation type="journal article" date="2023" name="Genes (Basel)">
        <title>Chromosome-Level Genome Assembly and Circadian Gene Repertoire of the Patagonia Blennie Eleginops maclovinus-The Closest Ancestral Proxy of Antarctic Cryonotothenioids.</title>
        <authorList>
            <person name="Cheng C.C."/>
            <person name="Rivera-Colon A.G."/>
            <person name="Minhas B.F."/>
            <person name="Wilson L."/>
            <person name="Rayamajhi N."/>
            <person name="Vargas-Chacoff L."/>
            <person name="Catchen J.M."/>
        </authorList>
    </citation>
    <scope>NUCLEOTIDE SEQUENCE [LARGE SCALE GENOMIC DNA]</scope>
    <source>
        <strain evidence="1">JMC-PN-2008</strain>
    </source>
</reference>
<sequence>MSRPSLQQGQSHVISQAYSALLALQHRGLVESELHEVSSYCHALQEKALGNDAVTVTESEEVCLRRLWR</sequence>
<name>A0AAN7WN78_ELEMC</name>
<protein>
    <submittedName>
        <fullName evidence="1">Uncharacterized protein</fullName>
    </submittedName>
</protein>
<comment type="caution">
    <text evidence="1">The sequence shown here is derived from an EMBL/GenBank/DDBJ whole genome shotgun (WGS) entry which is preliminary data.</text>
</comment>
<dbReference type="Proteomes" id="UP001346869">
    <property type="component" value="Unassembled WGS sequence"/>
</dbReference>
<organism evidence="1 2">
    <name type="scientific">Eleginops maclovinus</name>
    <name type="common">Patagonian blennie</name>
    <name type="synonym">Eleginus maclovinus</name>
    <dbReference type="NCBI Taxonomy" id="56733"/>
    <lineage>
        <taxon>Eukaryota</taxon>
        <taxon>Metazoa</taxon>
        <taxon>Chordata</taxon>
        <taxon>Craniata</taxon>
        <taxon>Vertebrata</taxon>
        <taxon>Euteleostomi</taxon>
        <taxon>Actinopterygii</taxon>
        <taxon>Neopterygii</taxon>
        <taxon>Teleostei</taxon>
        <taxon>Neoteleostei</taxon>
        <taxon>Acanthomorphata</taxon>
        <taxon>Eupercaria</taxon>
        <taxon>Perciformes</taxon>
        <taxon>Notothenioidei</taxon>
        <taxon>Eleginopidae</taxon>
        <taxon>Eleginops</taxon>
    </lineage>
</organism>
<proteinExistence type="predicted"/>
<dbReference type="EMBL" id="JAUZQC010000023">
    <property type="protein sequence ID" value="KAK5850233.1"/>
    <property type="molecule type" value="Genomic_DNA"/>
</dbReference>
<gene>
    <name evidence="1" type="ORF">PBY51_014499</name>
</gene>
<reference evidence="1 2" key="2">
    <citation type="journal article" date="2023" name="Mol. Biol. Evol.">
        <title>Genomics of Secondarily Temperate Adaptation in the Only Non-Antarctic Icefish.</title>
        <authorList>
            <person name="Rivera-Colon A.G."/>
            <person name="Rayamajhi N."/>
            <person name="Minhas B.F."/>
            <person name="Madrigal G."/>
            <person name="Bilyk K.T."/>
            <person name="Yoon V."/>
            <person name="Hune M."/>
            <person name="Gregory S."/>
            <person name="Cheng C.H.C."/>
            <person name="Catchen J.M."/>
        </authorList>
    </citation>
    <scope>NUCLEOTIDE SEQUENCE [LARGE SCALE GENOMIC DNA]</scope>
    <source>
        <strain evidence="1">JMC-PN-2008</strain>
    </source>
</reference>
<dbReference type="AlphaFoldDB" id="A0AAN7WN78"/>